<dbReference type="Proteomes" id="UP000185924">
    <property type="component" value="Unassembled WGS sequence"/>
</dbReference>
<sequence length="109" mass="12279">MAGIETPYLEKAKSFYTFILWAVGSAVPLNLLTRYMQLKSPAKEIVGFGPAAIGLLIAPIGMYYILKSFQQQEQNKKQQWLYLLGLLLINSLALYIIFMTVTGNKPFTN</sequence>
<keyword evidence="1" id="KW-0472">Membrane</keyword>
<evidence type="ECO:0000313" key="2">
    <source>
        <dbReference type="EMBL" id="SIQ94538.1"/>
    </source>
</evidence>
<protein>
    <submittedName>
        <fullName evidence="2">Uncharacterized protein</fullName>
    </submittedName>
</protein>
<evidence type="ECO:0000313" key="3">
    <source>
        <dbReference type="Proteomes" id="UP000185924"/>
    </source>
</evidence>
<reference evidence="3" key="1">
    <citation type="submission" date="2017-01" db="EMBL/GenBank/DDBJ databases">
        <authorList>
            <person name="Varghese N."/>
            <person name="Submissions S."/>
        </authorList>
    </citation>
    <scope>NUCLEOTIDE SEQUENCE [LARGE SCALE GENOMIC DNA]</scope>
    <source>
        <strain evidence="3">DM9</strain>
    </source>
</reference>
<keyword evidence="3" id="KW-1185">Reference proteome</keyword>
<gene>
    <name evidence="2" type="ORF">SAMN05421545_1802</name>
</gene>
<accession>A0A1N6WWU3</accession>
<evidence type="ECO:0000256" key="1">
    <source>
        <dbReference type="SAM" id="Phobius"/>
    </source>
</evidence>
<keyword evidence="1" id="KW-1133">Transmembrane helix</keyword>
<organism evidence="2 3">
    <name type="scientific">Pontibacter lucknowensis</name>
    <dbReference type="NCBI Taxonomy" id="1077936"/>
    <lineage>
        <taxon>Bacteria</taxon>
        <taxon>Pseudomonadati</taxon>
        <taxon>Bacteroidota</taxon>
        <taxon>Cytophagia</taxon>
        <taxon>Cytophagales</taxon>
        <taxon>Hymenobacteraceae</taxon>
        <taxon>Pontibacter</taxon>
    </lineage>
</organism>
<dbReference type="RefSeq" id="WP_076421821.1">
    <property type="nucleotide sequence ID" value="NZ_FTNM01000002.1"/>
</dbReference>
<name>A0A1N6WWU3_9BACT</name>
<feature type="transmembrane region" description="Helical" evidence="1">
    <location>
        <begin position="80"/>
        <end position="101"/>
    </location>
</feature>
<dbReference type="AlphaFoldDB" id="A0A1N6WWU3"/>
<keyword evidence="1" id="KW-0812">Transmembrane</keyword>
<feature type="transmembrane region" description="Helical" evidence="1">
    <location>
        <begin position="45"/>
        <end position="65"/>
    </location>
</feature>
<dbReference type="EMBL" id="FTNM01000002">
    <property type="protein sequence ID" value="SIQ94538.1"/>
    <property type="molecule type" value="Genomic_DNA"/>
</dbReference>
<dbReference type="STRING" id="1077936.SAMN05421545_1802"/>
<proteinExistence type="predicted"/>
<feature type="transmembrane region" description="Helical" evidence="1">
    <location>
        <begin position="15"/>
        <end position="33"/>
    </location>
</feature>